<keyword evidence="9" id="KW-0234">DNA repair</keyword>
<comment type="cofactor">
    <cofactor evidence="1">
        <name>Mg(2+)</name>
        <dbReference type="ChEBI" id="CHEBI:18420"/>
    </cofactor>
</comment>
<evidence type="ECO:0000259" key="12">
    <source>
        <dbReference type="PROSITE" id="PS51462"/>
    </source>
</evidence>
<dbReference type="Gene3D" id="3.90.79.10">
    <property type="entry name" value="Nucleoside Triphosphate Pyrophosphohydrolase"/>
    <property type="match status" value="1"/>
</dbReference>
<accession>A0A2S3ZR71</accession>
<dbReference type="PANTHER" id="PTHR47707">
    <property type="entry name" value="8-OXO-DGTP DIPHOSPHATASE"/>
    <property type="match status" value="1"/>
</dbReference>
<dbReference type="Proteomes" id="UP000237061">
    <property type="component" value="Unassembled WGS sequence"/>
</dbReference>
<dbReference type="EMBL" id="PPXC01000028">
    <property type="protein sequence ID" value="POH71604.1"/>
    <property type="molecule type" value="Genomic_DNA"/>
</dbReference>
<name>A0A2S3ZR71_ARTGL</name>
<evidence type="ECO:0000256" key="1">
    <source>
        <dbReference type="ARBA" id="ARBA00001946"/>
    </source>
</evidence>
<evidence type="ECO:0000256" key="7">
    <source>
        <dbReference type="ARBA" id="ARBA00022801"/>
    </source>
</evidence>
<evidence type="ECO:0000256" key="4">
    <source>
        <dbReference type="ARBA" id="ARBA00022705"/>
    </source>
</evidence>
<dbReference type="InterPro" id="IPR020476">
    <property type="entry name" value="Nudix_hydrolase"/>
</dbReference>
<dbReference type="GO" id="GO:0044715">
    <property type="term" value="F:8-oxo-dGDP phosphatase activity"/>
    <property type="evidence" value="ECO:0007669"/>
    <property type="project" value="TreeGrafter"/>
</dbReference>
<feature type="domain" description="Nudix hydrolase" evidence="12">
    <location>
        <begin position="5"/>
        <end position="133"/>
    </location>
</feature>
<evidence type="ECO:0000256" key="6">
    <source>
        <dbReference type="ARBA" id="ARBA00022763"/>
    </source>
</evidence>
<dbReference type="PROSITE" id="PS51462">
    <property type="entry name" value="NUDIX"/>
    <property type="match status" value="1"/>
</dbReference>
<evidence type="ECO:0000256" key="3">
    <source>
        <dbReference type="ARBA" id="ARBA00022457"/>
    </source>
</evidence>
<dbReference type="InterPro" id="IPR047127">
    <property type="entry name" value="MutT-like"/>
</dbReference>
<keyword evidence="6" id="KW-0227">DNA damage</keyword>
<comment type="catalytic activity">
    <reaction evidence="10">
        <text>8-oxo-dGTP + H2O = 8-oxo-dGMP + diphosphate + H(+)</text>
        <dbReference type="Rhea" id="RHEA:31575"/>
        <dbReference type="ChEBI" id="CHEBI:15377"/>
        <dbReference type="ChEBI" id="CHEBI:15378"/>
        <dbReference type="ChEBI" id="CHEBI:33019"/>
        <dbReference type="ChEBI" id="CHEBI:63224"/>
        <dbReference type="ChEBI" id="CHEBI:77896"/>
        <dbReference type="EC" id="3.6.1.55"/>
    </reaction>
</comment>
<proteinExistence type="inferred from homology"/>
<gene>
    <name evidence="13" type="ORF">CVS27_20025</name>
</gene>
<dbReference type="GO" id="GO:0046872">
    <property type="term" value="F:metal ion binding"/>
    <property type="evidence" value="ECO:0007669"/>
    <property type="project" value="UniProtKB-KW"/>
</dbReference>
<dbReference type="InterPro" id="IPR000086">
    <property type="entry name" value="NUDIX_hydrolase_dom"/>
</dbReference>
<evidence type="ECO:0000256" key="9">
    <source>
        <dbReference type="ARBA" id="ARBA00023204"/>
    </source>
</evidence>
<evidence type="ECO:0000256" key="8">
    <source>
        <dbReference type="ARBA" id="ARBA00022842"/>
    </source>
</evidence>
<keyword evidence="7" id="KW-0378">Hydrolase</keyword>
<dbReference type="GO" id="GO:0044716">
    <property type="term" value="F:8-oxo-GDP phosphatase activity"/>
    <property type="evidence" value="ECO:0007669"/>
    <property type="project" value="TreeGrafter"/>
</dbReference>
<comment type="caution">
    <text evidence="13">The sequence shown here is derived from an EMBL/GenBank/DDBJ whole genome shotgun (WGS) entry which is preliminary data.</text>
</comment>
<dbReference type="PANTHER" id="PTHR47707:SF1">
    <property type="entry name" value="NUDIX HYDROLASE FAMILY PROTEIN"/>
    <property type="match status" value="1"/>
</dbReference>
<dbReference type="PRINTS" id="PR00502">
    <property type="entry name" value="NUDIXFAMILY"/>
</dbReference>
<protein>
    <recommendedName>
        <fullName evidence="11">8-oxo-dGTP diphosphatase</fullName>
        <ecNumber evidence="11">3.6.1.55</ecNumber>
    </recommendedName>
</protein>
<dbReference type="InterPro" id="IPR015797">
    <property type="entry name" value="NUDIX_hydrolase-like_dom_sf"/>
</dbReference>
<dbReference type="GO" id="GO:0006281">
    <property type="term" value="P:DNA repair"/>
    <property type="evidence" value="ECO:0007669"/>
    <property type="project" value="UniProtKB-KW"/>
</dbReference>
<dbReference type="GO" id="GO:0008413">
    <property type="term" value="F:8-oxo-7,8-dihydroguanosine triphosphate pyrophosphatase activity"/>
    <property type="evidence" value="ECO:0007669"/>
    <property type="project" value="TreeGrafter"/>
</dbReference>
<dbReference type="AlphaFoldDB" id="A0A2S3ZR71"/>
<sequence>MENQLKHHVACGLLVRNGLVFLAHRSSTKMSNPNVWDLPGGHLELGESSRQALVRELQEELSVSITPPDGSAIHTRSNSDLVLEVWRVDDWAGDIVNAAPDEHDDIGWFSLNEAISLDLADPAYPALFQQELA</sequence>
<keyword evidence="8" id="KW-0460">Magnesium</keyword>
<keyword evidence="5" id="KW-0479">Metal-binding</keyword>
<dbReference type="EC" id="3.6.1.55" evidence="11"/>
<dbReference type="GO" id="GO:0006260">
    <property type="term" value="P:DNA replication"/>
    <property type="evidence" value="ECO:0007669"/>
    <property type="project" value="UniProtKB-KW"/>
</dbReference>
<evidence type="ECO:0000313" key="14">
    <source>
        <dbReference type="Proteomes" id="UP000237061"/>
    </source>
</evidence>
<keyword evidence="14" id="KW-1185">Reference proteome</keyword>
<evidence type="ECO:0000313" key="13">
    <source>
        <dbReference type="EMBL" id="POH71604.1"/>
    </source>
</evidence>
<keyword evidence="3" id="KW-0515">Mutator protein</keyword>
<dbReference type="Pfam" id="PF00293">
    <property type="entry name" value="NUDIX"/>
    <property type="match status" value="1"/>
</dbReference>
<evidence type="ECO:0000256" key="5">
    <source>
        <dbReference type="ARBA" id="ARBA00022723"/>
    </source>
</evidence>
<keyword evidence="4" id="KW-0235">DNA replication</keyword>
<dbReference type="GO" id="GO:0035539">
    <property type="term" value="F:8-oxo-7,8-dihydrodeoxyguanosine triphosphate pyrophosphatase activity"/>
    <property type="evidence" value="ECO:0007669"/>
    <property type="project" value="UniProtKB-EC"/>
</dbReference>
<evidence type="ECO:0000256" key="10">
    <source>
        <dbReference type="ARBA" id="ARBA00035861"/>
    </source>
</evidence>
<evidence type="ECO:0000256" key="11">
    <source>
        <dbReference type="ARBA" id="ARBA00038905"/>
    </source>
</evidence>
<comment type="similarity">
    <text evidence="2">Belongs to the Nudix hydrolase family.</text>
</comment>
<reference evidence="13 14" key="1">
    <citation type="submission" date="2018-01" db="EMBL/GenBank/DDBJ databases">
        <title>Arthrobacter sp. nov., from glaciers in China.</title>
        <authorList>
            <person name="Liu Q."/>
            <person name="Xin Y.-H."/>
        </authorList>
    </citation>
    <scope>NUCLEOTIDE SEQUENCE [LARGE SCALE GENOMIC DNA]</scope>
    <source>
        <strain evidence="13 14">HLT2-12-2</strain>
    </source>
</reference>
<evidence type="ECO:0000256" key="2">
    <source>
        <dbReference type="ARBA" id="ARBA00005582"/>
    </source>
</evidence>
<dbReference type="SUPFAM" id="SSF55811">
    <property type="entry name" value="Nudix"/>
    <property type="match status" value="1"/>
</dbReference>
<organism evidence="13 14">
    <name type="scientific">Arthrobacter glacialis</name>
    <dbReference type="NCBI Taxonomy" id="1664"/>
    <lineage>
        <taxon>Bacteria</taxon>
        <taxon>Bacillati</taxon>
        <taxon>Actinomycetota</taxon>
        <taxon>Actinomycetes</taxon>
        <taxon>Micrococcales</taxon>
        <taxon>Micrococcaceae</taxon>
        <taxon>Arthrobacter</taxon>
    </lineage>
</organism>
<dbReference type="RefSeq" id="WP_103467612.1">
    <property type="nucleotide sequence ID" value="NZ_PPXC01000028.1"/>
</dbReference>